<dbReference type="Proteomes" id="UP000772434">
    <property type="component" value="Unassembled WGS sequence"/>
</dbReference>
<evidence type="ECO:0000313" key="1">
    <source>
        <dbReference type="EMBL" id="KAF9059884.1"/>
    </source>
</evidence>
<dbReference type="AlphaFoldDB" id="A0A9P5TZ44"/>
<evidence type="ECO:0000313" key="2">
    <source>
        <dbReference type="Proteomes" id="UP000772434"/>
    </source>
</evidence>
<organism evidence="1 2">
    <name type="scientific">Rhodocollybia butyracea</name>
    <dbReference type="NCBI Taxonomy" id="206335"/>
    <lineage>
        <taxon>Eukaryota</taxon>
        <taxon>Fungi</taxon>
        <taxon>Dikarya</taxon>
        <taxon>Basidiomycota</taxon>
        <taxon>Agaricomycotina</taxon>
        <taxon>Agaricomycetes</taxon>
        <taxon>Agaricomycetidae</taxon>
        <taxon>Agaricales</taxon>
        <taxon>Marasmiineae</taxon>
        <taxon>Omphalotaceae</taxon>
        <taxon>Rhodocollybia</taxon>
    </lineage>
</organism>
<protein>
    <submittedName>
        <fullName evidence="1">Uncharacterized protein</fullName>
    </submittedName>
</protein>
<name>A0A9P5TZ44_9AGAR</name>
<proteinExistence type="predicted"/>
<keyword evidence="2" id="KW-1185">Reference proteome</keyword>
<accession>A0A9P5TZ44</accession>
<dbReference type="EMBL" id="JADNRY010000272">
    <property type="protein sequence ID" value="KAF9059884.1"/>
    <property type="molecule type" value="Genomic_DNA"/>
</dbReference>
<reference evidence="1" key="1">
    <citation type="submission" date="2020-11" db="EMBL/GenBank/DDBJ databases">
        <authorList>
            <consortium name="DOE Joint Genome Institute"/>
            <person name="Ahrendt S."/>
            <person name="Riley R."/>
            <person name="Andreopoulos W."/>
            <person name="Labutti K."/>
            <person name="Pangilinan J."/>
            <person name="Ruiz-Duenas F.J."/>
            <person name="Barrasa J.M."/>
            <person name="Sanchez-Garcia M."/>
            <person name="Camarero S."/>
            <person name="Miyauchi S."/>
            <person name="Serrano A."/>
            <person name="Linde D."/>
            <person name="Babiker R."/>
            <person name="Drula E."/>
            <person name="Ayuso-Fernandez I."/>
            <person name="Pacheco R."/>
            <person name="Padilla G."/>
            <person name="Ferreira P."/>
            <person name="Barriuso J."/>
            <person name="Kellner H."/>
            <person name="Castanera R."/>
            <person name="Alfaro M."/>
            <person name="Ramirez L."/>
            <person name="Pisabarro A.G."/>
            <person name="Kuo A."/>
            <person name="Tritt A."/>
            <person name="Lipzen A."/>
            <person name="He G."/>
            <person name="Yan M."/>
            <person name="Ng V."/>
            <person name="Cullen D."/>
            <person name="Martin F."/>
            <person name="Rosso M.-N."/>
            <person name="Henrissat B."/>
            <person name="Hibbett D."/>
            <person name="Martinez A.T."/>
            <person name="Grigoriev I.V."/>
        </authorList>
    </citation>
    <scope>NUCLEOTIDE SEQUENCE</scope>
    <source>
        <strain evidence="1">AH 40177</strain>
    </source>
</reference>
<sequence length="278" mass="31135">MESSPSTSIDITSEDTGTTLTVATCGTTTPTFEEAEAGDMGSMIIAELESVFLTSTEPSEEALEAYLSRFDGRPAPVVSFSVQWIENLTTAEEYDEFIASQHGTDPQDRRAGKVLFGDLDLGWYRTPLHKHRRYIPQEGDLLVLPPTRVPRSIRGIRCFSMTHASLLPFSLVTGTLILAGNGHERAMGVHDTFLIRAHENCMDRSWTGGDTLEQRLEGIRRQQKWHEWELRESGSTHQERSSFWTKAWEFCTSLICDAGHGEGRLADGPFELRRSISP</sequence>
<comment type="caution">
    <text evidence="1">The sequence shown here is derived from an EMBL/GenBank/DDBJ whole genome shotgun (WGS) entry which is preliminary data.</text>
</comment>
<gene>
    <name evidence="1" type="ORF">BDP27DRAFT_1430719</name>
</gene>